<feature type="transmembrane region" description="Helical" evidence="6">
    <location>
        <begin position="188"/>
        <end position="206"/>
    </location>
</feature>
<feature type="transmembrane region" description="Helical" evidence="6">
    <location>
        <begin position="475"/>
        <end position="493"/>
    </location>
</feature>
<evidence type="ECO:0000313" key="9">
    <source>
        <dbReference type="Proteomes" id="UP001374579"/>
    </source>
</evidence>
<feature type="transmembrane region" description="Helical" evidence="6">
    <location>
        <begin position="212"/>
        <end position="234"/>
    </location>
</feature>
<comment type="subcellular location">
    <subcellularLocation>
        <location evidence="1">Membrane</location>
        <topology evidence="1">Multi-pass membrane protein</topology>
    </subcellularLocation>
</comment>
<feature type="transmembrane region" description="Helical" evidence="6">
    <location>
        <begin position="156"/>
        <end position="176"/>
    </location>
</feature>
<dbReference type="GO" id="GO:0016020">
    <property type="term" value="C:membrane"/>
    <property type="evidence" value="ECO:0007669"/>
    <property type="project" value="UniProtKB-SubCell"/>
</dbReference>
<protein>
    <recommendedName>
        <fullName evidence="7">Major facilitator superfamily (MFS) profile domain-containing protein</fullName>
    </recommendedName>
</protein>
<dbReference type="PROSITE" id="PS50850">
    <property type="entry name" value="MFS"/>
    <property type="match status" value="1"/>
</dbReference>
<feature type="region of interest" description="Disordered" evidence="5">
    <location>
        <begin position="602"/>
        <end position="621"/>
    </location>
</feature>
<sequence length="621" mass="67471">MVRIISTYSVKTSKRFQTQTLAIGTETQSATMKSQDDLDGMFRALGTRGRYQLVQLTITSIGGFTAALQLYDSIFIGQDVPFTCAAPPPNVSDTSELADVTQNSSNIRYDECSIVVTTNVSGGVREESFGCLYGIQYQWEKDASFVSDFGLVCSSYLLVSLSQTFVVLGQGIGAFVASIISDRFGRKMVLLGSQLGLLVVGVAIGASPSYPFLALFKCLIGTFQQGVVTSIATMGIELFPREQRSLCALIINLWWAVGSCSMALFAYCLRHQSWRVLQYTLSGVSLLVVVIQIFGVDESLRWLVANGKKQASLRVLNKAARANKKDLDVVLTTLRHCQLQHDQRSQQSGTGSRGRVTGIANGATALPAVSEEGVELVSCGADRTEVAKDIRLTATRKLTLVDMFRHRRLRFNALLTFGAWFTVAFVVFTLYLMSTSYAGDPYLNYFLMALMEVPPAVLLFLGVDRFGRKRTVQGFYALAGLGCIASAICKLFSGNATLATMSAVFAMLGMVGGSGAFGGLFFYTPEYFPTNLRNQALGTGSTVGRVGGMIAPFMKNLALIVVWGPGVITGSLCVLVVISIHFLPETRGKELPTAIEDIEKWYSPPSPDKANSTRKQSHNHT</sequence>
<accession>A0AAN9GPV5</accession>
<dbReference type="GO" id="GO:0022857">
    <property type="term" value="F:transmembrane transporter activity"/>
    <property type="evidence" value="ECO:0007669"/>
    <property type="project" value="InterPro"/>
</dbReference>
<gene>
    <name evidence="8" type="ORF">V1264_002078</name>
</gene>
<evidence type="ECO:0000256" key="1">
    <source>
        <dbReference type="ARBA" id="ARBA00004141"/>
    </source>
</evidence>
<reference evidence="8 9" key="1">
    <citation type="submission" date="2024-02" db="EMBL/GenBank/DDBJ databases">
        <title>Chromosome-scale genome assembly of the rough periwinkle Littorina saxatilis.</title>
        <authorList>
            <person name="De Jode A."/>
            <person name="Faria R."/>
            <person name="Formenti G."/>
            <person name="Sims Y."/>
            <person name="Smith T.P."/>
            <person name="Tracey A."/>
            <person name="Wood J.M.D."/>
            <person name="Zagrodzka Z.B."/>
            <person name="Johannesson K."/>
            <person name="Butlin R.K."/>
            <person name="Leder E.H."/>
        </authorList>
    </citation>
    <scope>NUCLEOTIDE SEQUENCE [LARGE SCALE GENOMIC DNA]</scope>
    <source>
        <strain evidence="8">Snail1</strain>
        <tissue evidence="8">Muscle</tissue>
    </source>
</reference>
<keyword evidence="4 6" id="KW-0472">Membrane</keyword>
<proteinExistence type="predicted"/>
<evidence type="ECO:0000256" key="4">
    <source>
        <dbReference type="ARBA" id="ARBA00023136"/>
    </source>
</evidence>
<feature type="domain" description="Major facilitator superfamily (MFS) profile" evidence="7">
    <location>
        <begin position="114"/>
        <end position="588"/>
    </location>
</feature>
<dbReference type="Gene3D" id="1.20.1250.20">
    <property type="entry name" value="MFS general substrate transporter like domains"/>
    <property type="match status" value="1"/>
</dbReference>
<evidence type="ECO:0000256" key="5">
    <source>
        <dbReference type="SAM" id="MobiDB-lite"/>
    </source>
</evidence>
<dbReference type="InterPro" id="IPR011701">
    <property type="entry name" value="MFS"/>
</dbReference>
<feature type="transmembrane region" description="Helical" evidence="6">
    <location>
        <begin position="445"/>
        <end position="463"/>
    </location>
</feature>
<evidence type="ECO:0000256" key="2">
    <source>
        <dbReference type="ARBA" id="ARBA00022692"/>
    </source>
</evidence>
<dbReference type="InterPro" id="IPR036259">
    <property type="entry name" value="MFS_trans_sf"/>
</dbReference>
<dbReference type="InterPro" id="IPR020846">
    <property type="entry name" value="MFS_dom"/>
</dbReference>
<feature type="transmembrane region" description="Helical" evidence="6">
    <location>
        <begin position="413"/>
        <end position="433"/>
    </location>
</feature>
<keyword evidence="3 6" id="KW-1133">Transmembrane helix</keyword>
<feature type="transmembrane region" description="Helical" evidence="6">
    <location>
        <begin position="279"/>
        <end position="296"/>
    </location>
</feature>
<keyword evidence="2 6" id="KW-0812">Transmembrane</keyword>
<name>A0AAN9GPV5_9CAEN</name>
<keyword evidence="9" id="KW-1185">Reference proteome</keyword>
<feature type="transmembrane region" description="Helical" evidence="6">
    <location>
        <begin position="499"/>
        <end position="523"/>
    </location>
</feature>
<dbReference type="PROSITE" id="PS00216">
    <property type="entry name" value="SUGAR_TRANSPORT_1"/>
    <property type="match status" value="2"/>
</dbReference>
<comment type="caution">
    <text evidence="8">The sequence shown here is derived from an EMBL/GenBank/DDBJ whole genome shotgun (WGS) entry which is preliminary data.</text>
</comment>
<dbReference type="Proteomes" id="UP001374579">
    <property type="component" value="Unassembled WGS sequence"/>
</dbReference>
<dbReference type="PANTHER" id="PTHR24064">
    <property type="entry name" value="SOLUTE CARRIER FAMILY 22 MEMBER"/>
    <property type="match status" value="1"/>
</dbReference>
<organism evidence="8 9">
    <name type="scientific">Littorina saxatilis</name>
    <dbReference type="NCBI Taxonomy" id="31220"/>
    <lineage>
        <taxon>Eukaryota</taxon>
        <taxon>Metazoa</taxon>
        <taxon>Spiralia</taxon>
        <taxon>Lophotrochozoa</taxon>
        <taxon>Mollusca</taxon>
        <taxon>Gastropoda</taxon>
        <taxon>Caenogastropoda</taxon>
        <taxon>Littorinimorpha</taxon>
        <taxon>Littorinoidea</taxon>
        <taxon>Littorinidae</taxon>
        <taxon>Littorina</taxon>
    </lineage>
</organism>
<dbReference type="AlphaFoldDB" id="A0AAN9GPV5"/>
<evidence type="ECO:0000259" key="7">
    <source>
        <dbReference type="PROSITE" id="PS50850"/>
    </source>
</evidence>
<evidence type="ECO:0000313" key="8">
    <source>
        <dbReference type="EMBL" id="KAK7116389.1"/>
    </source>
</evidence>
<evidence type="ECO:0000256" key="6">
    <source>
        <dbReference type="SAM" id="Phobius"/>
    </source>
</evidence>
<dbReference type="SUPFAM" id="SSF103473">
    <property type="entry name" value="MFS general substrate transporter"/>
    <property type="match status" value="1"/>
</dbReference>
<feature type="transmembrane region" description="Helical" evidence="6">
    <location>
        <begin position="557"/>
        <end position="583"/>
    </location>
</feature>
<dbReference type="Pfam" id="PF07690">
    <property type="entry name" value="MFS_1"/>
    <property type="match status" value="1"/>
</dbReference>
<dbReference type="EMBL" id="JBAMIC010000001">
    <property type="protein sequence ID" value="KAK7116389.1"/>
    <property type="molecule type" value="Genomic_DNA"/>
</dbReference>
<dbReference type="InterPro" id="IPR005829">
    <property type="entry name" value="Sugar_transporter_CS"/>
</dbReference>
<feature type="transmembrane region" description="Helical" evidence="6">
    <location>
        <begin position="246"/>
        <end position="267"/>
    </location>
</feature>
<evidence type="ECO:0000256" key="3">
    <source>
        <dbReference type="ARBA" id="ARBA00022989"/>
    </source>
</evidence>